<protein>
    <submittedName>
        <fullName evidence="16">Uncharacterized protein</fullName>
    </submittedName>
</protein>
<evidence type="ECO:0000256" key="7">
    <source>
        <dbReference type="ARBA" id="ARBA00023125"/>
    </source>
</evidence>
<feature type="domain" description="C2H2-type" evidence="14">
    <location>
        <begin position="352"/>
        <end position="379"/>
    </location>
</feature>
<dbReference type="InterPro" id="IPR012934">
    <property type="entry name" value="Znf_AD"/>
</dbReference>
<evidence type="ECO:0000256" key="8">
    <source>
        <dbReference type="ARBA" id="ARBA00023163"/>
    </source>
</evidence>
<proteinExistence type="predicted"/>
<gene>
    <name evidence="16" type="ORF">CHIRRI_LOCUS9131</name>
</gene>
<dbReference type="AlphaFoldDB" id="A0A9N9S0G2"/>
<dbReference type="SUPFAM" id="SSF57667">
    <property type="entry name" value="beta-beta-alpha zinc fingers"/>
    <property type="match status" value="3"/>
</dbReference>
<feature type="binding site" evidence="11">
    <location>
        <position position="52"/>
    </location>
    <ligand>
        <name>Zn(2+)</name>
        <dbReference type="ChEBI" id="CHEBI:29105"/>
    </ligand>
</feature>
<keyword evidence="2 11" id="KW-0479">Metal-binding</keyword>
<evidence type="ECO:0000256" key="10">
    <source>
        <dbReference type="PROSITE-ProRule" id="PRU00042"/>
    </source>
</evidence>
<dbReference type="PANTHER" id="PTHR24404:SF110">
    <property type="entry name" value="C2H2-TYPE DOMAIN-CONTAINING PROTEIN"/>
    <property type="match status" value="1"/>
</dbReference>
<dbReference type="EMBL" id="OU895879">
    <property type="protein sequence ID" value="CAG9806270.1"/>
    <property type="molecule type" value="Genomic_DNA"/>
</dbReference>
<evidence type="ECO:0000256" key="11">
    <source>
        <dbReference type="PROSITE-ProRule" id="PRU01263"/>
    </source>
</evidence>
<dbReference type="Pfam" id="PF00096">
    <property type="entry name" value="zf-C2H2"/>
    <property type="match status" value="3"/>
</dbReference>
<evidence type="ECO:0000256" key="5">
    <source>
        <dbReference type="ARBA" id="ARBA00022833"/>
    </source>
</evidence>
<keyword evidence="6" id="KW-0805">Transcription regulation</keyword>
<dbReference type="FunFam" id="3.30.160.60:FF:000100">
    <property type="entry name" value="Zinc finger 45-like"/>
    <property type="match status" value="1"/>
</dbReference>
<dbReference type="SMART" id="SM00355">
    <property type="entry name" value="ZnF_C2H2"/>
    <property type="match status" value="8"/>
</dbReference>
<feature type="binding site" evidence="11">
    <location>
        <position position="9"/>
    </location>
    <ligand>
        <name>Zn(2+)</name>
        <dbReference type="ChEBI" id="CHEBI:29105"/>
    </ligand>
</feature>
<keyword evidence="17" id="KW-1185">Reference proteome</keyword>
<reference evidence="16" key="2">
    <citation type="submission" date="2022-10" db="EMBL/GenBank/DDBJ databases">
        <authorList>
            <consortium name="ENA_rothamsted_submissions"/>
            <consortium name="culmorum"/>
            <person name="King R."/>
        </authorList>
    </citation>
    <scope>NUCLEOTIDE SEQUENCE</scope>
</reference>
<name>A0A9N9S0G2_9DIPT</name>
<evidence type="ECO:0000313" key="16">
    <source>
        <dbReference type="EMBL" id="CAG9806270.1"/>
    </source>
</evidence>
<keyword evidence="12" id="KW-0175">Coiled coil</keyword>
<evidence type="ECO:0000256" key="4">
    <source>
        <dbReference type="ARBA" id="ARBA00022771"/>
    </source>
</evidence>
<sequence>MGSAVNLCCRLCLDQNDKLFSIFEEDLKDKINTYLPIKITEEDLITNICCSCSDTLKAFDNLYSTAVHSNEKIQKLLEKNRREEEEQAELADTLMLNEGNKLRINFEATQDDGSDKSLSIETDLAKDIDRILAMTQLDDIAGGPSQIYNCEFCQPHPPIATLSELNEHLKSAHIDLVFHCETCDNFIDRNCLIEHMMQHLREMRDDGQNVEIVEQEVESNKDEEVAQENAESNKAKDMDSDDTSPKERRNLLKEASGSNVKYLKKCHYCPKLFSNRSGRLYHQEQAHFNRKRFQCDQCQRSFGLKQTLMNHIRNKHSNNVRSFKCDLCDKTYKTKSALYNHRVYHSKEDPKYHCNYCTKKFHFNFLLQQHETIHLGLAKSYECDVCKKIFNTKNKLTKHRGIHANNQHVCTKEGCNFKGNLKRYLIAHIKRMHNS</sequence>
<dbReference type="PROSITE" id="PS00028">
    <property type="entry name" value="ZINC_FINGER_C2H2_1"/>
    <property type="match status" value="5"/>
</dbReference>
<keyword evidence="3" id="KW-0677">Repeat</keyword>
<comment type="subcellular location">
    <subcellularLocation>
        <location evidence="1">Nucleus</location>
    </subcellularLocation>
</comment>
<dbReference type="GO" id="GO:0000978">
    <property type="term" value="F:RNA polymerase II cis-regulatory region sequence-specific DNA binding"/>
    <property type="evidence" value="ECO:0007669"/>
    <property type="project" value="TreeGrafter"/>
</dbReference>
<dbReference type="FunFam" id="3.30.160.60:FF:000322">
    <property type="entry name" value="GDNF-inducible zinc finger protein 1"/>
    <property type="match status" value="1"/>
</dbReference>
<evidence type="ECO:0000313" key="17">
    <source>
        <dbReference type="Proteomes" id="UP001153620"/>
    </source>
</evidence>
<evidence type="ECO:0000256" key="12">
    <source>
        <dbReference type="SAM" id="Coils"/>
    </source>
</evidence>
<feature type="coiled-coil region" evidence="12">
    <location>
        <begin position="66"/>
        <end position="93"/>
    </location>
</feature>
<dbReference type="OrthoDB" id="7786239at2759"/>
<dbReference type="Pfam" id="PF07776">
    <property type="entry name" value="zf-AD"/>
    <property type="match status" value="1"/>
</dbReference>
<evidence type="ECO:0000256" key="6">
    <source>
        <dbReference type="ARBA" id="ARBA00023015"/>
    </source>
</evidence>
<dbReference type="PROSITE" id="PS50157">
    <property type="entry name" value="ZINC_FINGER_C2H2_2"/>
    <property type="match status" value="5"/>
</dbReference>
<dbReference type="GO" id="GO:0005634">
    <property type="term" value="C:nucleus"/>
    <property type="evidence" value="ECO:0007669"/>
    <property type="project" value="UniProtKB-SubCell"/>
</dbReference>
<dbReference type="GO" id="GO:0008270">
    <property type="term" value="F:zinc ion binding"/>
    <property type="evidence" value="ECO:0007669"/>
    <property type="project" value="UniProtKB-UniRule"/>
</dbReference>
<dbReference type="InterPro" id="IPR036236">
    <property type="entry name" value="Znf_C2H2_sf"/>
</dbReference>
<feature type="domain" description="C2H2-type" evidence="14">
    <location>
        <begin position="323"/>
        <end position="350"/>
    </location>
</feature>
<dbReference type="FunFam" id="3.30.160.60:FF:000446">
    <property type="entry name" value="Zinc finger protein"/>
    <property type="match status" value="1"/>
</dbReference>
<dbReference type="InterPro" id="IPR050589">
    <property type="entry name" value="Ikaros_C2H2-ZF"/>
</dbReference>
<feature type="domain" description="C2H2-type" evidence="14">
    <location>
        <begin position="381"/>
        <end position="408"/>
    </location>
</feature>
<feature type="domain" description="ZAD" evidence="15">
    <location>
        <begin position="7"/>
        <end position="76"/>
    </location>
</feature>
<dbReference type="SUPFAM" id="SSF57716">
    <property type="entry name" value="Glucocorticoid receptor-like (DNA-binding domain)"/>
    <property type="match status" value="1"/>
</dbReference>
<organism evidence="16 17">
    <name type="scientific">Chironomus riparius</name>
    <dbReference type="NCBI Taxonomy" id="315576"/>
    <lineage>
        <taxon>Eukaryota</taxon>
        <taxon>Metazoa</taxon>
        <taxon>Ecdysozoa</taxon>
        <taxon>Arthropoda</taxon>
        <taxon>Hexapoda</taxon>
        <taxon>Insecta</taxon>
        <taxon>Pterygota</taxon>
        <taxon>Neoptera</taxon>
        <taxon>Endopterygota</taxon>
        <taxon>Diptera</taxon>
        <taxon>Nematocera</taxon>
        <taxon>Chironomoidea</taxon>
        <taxon>Chironomidae</taxon>
        <taxon>Chironominae</taxon>
        <taxon>Chironomus</taxon>
    </lineage>
</organism>
<keyword evidence="5 11" id="KW-0862">Zinc</keyword>
<dbReference type="SMART" id="SM00868">
    <property type="entry name" value="zf-AD"/>
    <property type="match status" value="1"/>
</dbReference>
<feature type="domain" description="C2H2-type" evidence="14">
    <location>
        <begin position="264"/>
        <end position="292"/>
    </location>
</feature>
<dbReference type="Gene3D" id="3.30.160.60">
    <property type="entry name" value="Classic Zinc Finger"/>
    <property type="match status" value="3"/>
</dbReference>
<keyword evidence="7" id="KW-0238">DNA-binding</keyword>
<accession>A0A9N9S0G2</accession>
<feature type="compositionally biased region" description="Basic and acidic residues" evidence="13">
    <location>
        <begin position="231"/>
        <end position="252"/>
    </location>
</feature>
<evidence type="ECO:0000259" key="14">
    <source>
        <dbReference type="PROSITE" id="PS50157"/>
    </source>
</evidence>
<keyword evidence="8" id="KW-0804">Transcription</keyword>
<dbReference type="GO" id="GO:0006357">
    <property type="term" value="P:regulation of transcription by RNA polymerase II"/>
    <property type="evidence" value="ECO:0007669"/>
    <property type="project" value="TreeGrafter"/>
</dbReference>
<evidence type="ECO:0000256" key="9">
    <source>
        <dbReference type="ARBA" id="ARBA00023242"/>
    </source>
</evidence>
<keyword evidence="9" id="KW-0539">Nucleus</keyword>
<evidence type="ECO:0000256" key="2">
    <source>
        <dbReference type="ARBA" id="ARBA00022723"/>
    </source>
</evidence>
<dbReference type="Proteomes" id="UP001153620">
    <property type="component" value="Chromosome 3"/>
</dbReference>
<reference evidence="16" key="1">
    <citation type="submission" date="2022-01" db="EMBL/GenBank/DDBJ databases">
        <authorList>
            <person name="King R."/>
        </authorList>
    </citation>
    <scope>NUCLEOTIDE SEQUENCE</scope>
</reference>
<dbReference type="InterPro" id="IPR013087">
    <property type="entry name" value="Znf_C2H2_type"/>
</dbReference>
<evidence type="ECO:0000259" key="15">
    <source>
        <dbReference type="PROSITE" id="PS51915"/>
    </source>
</evidence>
<dbReference type="GO" id="GO:0003700">
    <property type="term" value="F:DNA-binding transcription factor activity"/>
    <property type="evidence" value="ECO:0007669"/>
    <property type="project" value="TreeGrafter"/>
</dbReference>
<dbReference type="PANTHER" id="PTHR24404">
    <property type="entry name" value="ZINC FINGER PROTEIN"/>
    <property type="match status" value="1"/>
</dbReference>
<feature type="binding site" evidence="11">
    <location>
        <position position="49"/>
    </location>
    <ligand>
        <name>Zn(2+)</name>
        <dbReference type="ChEBI" id="CHEBI:29105"/>
    </ligand>
</feature>
<evidence type="ECO:0000256" key="1">
    <source>
        <dbReference type="ARBA" id="ARBA00004123"/>
    </source>
</evidence>
<keyword evidence="4 10" id="KW-0863">Zinc-finger</keyword>
<feature type="binding site" evidence="11">
    <location>
        <position position="12"/>
    </location>
    <ligand>
        <name>Zn(2+)</name>
        <dbReference type="ChEBI" id="CHEBI:29105"/>
    </ligand>
</feature>
<feature type="region of interest" description="Disordered" evidence="13">
    <location>
        <begin position="216"/>
        <end position="254"/>
    </location>
</feature>
<evidence type="ECO:0000256" key="13">
    <source>
        <dbReference type="SAM" id="MobiDB-lite"/>
    </source>
</evidence>
<dbReference type="PROSITE" id="PS51915">
    <property type="entry name" value="ZAD"/>
    <property type="match status" value="1"/>
</dbReference>
<evidence type="ECO:0000256" key="3">
    <source>
        <dbReference type="ARBA" id="ARBA00022737"/>
    </source>
</evidence>
<feature type="domain" description="C2H2-type" evidence="14">
    <location>
        <begin position="293"/>
        <end position="321"/>
    </location>
</feature>